<comment type="caution">
    <text evidence="1">The sequence shown here is derived from an EMBL/GenBank/DDBJ whole genome shotgun (WGS) entry which is preliminary data.</text>
</comment>
<proteinExistence type="predicted"/>
<evidence type="ECO:0000313" key="1">
    <source>
        <dbReference type="EMBL" id="KAL5103172.1"/>
    </source>
</evidence>
<dbReference type="EMBL" id="JAKROA010000020">
    <property type="protein sequence ID" value="KAL5103172.1"/>
    <property type="molecule type" value="Genomic_DNA"/>
</dbReference>
<keyword evidence="2" id="KW-1185">Reference proteome</keyword>
<organism evidence="1 2">
    <name type="scientific">Taenia crassiceps</name>
    <dbReference type="NCBI Taxonomy" id="6207"/>
    <lineage>
        <taxon>Eukaryota</taxon>
        <taxon>Metazoa</taxon>
        <taxon>Spiralia</taxon>
        <taxon>Lophotrochozoa</taxon>
        <taxon>Platyhelminthes</taxon>
        <taxon>Cestoda</taxon>
        <taxon>Eucestoda</taxon>
        <taxon>Cyclophyllidea</taxon>
        <taxon>Taeniidae</taxon>
        <taxon>Taenia</taxon>
    </lineage>
</organism>
<sequence>MSRFNASLVNASAFLTAPHSPNHRLIRHCLQMASERERAREWVTDDPTTPHFCISLVLQPPTPPPNPTFFFSLVASSCLILHQRRFCGLCSAPLLSPLISPSSLFFSSLLSPALTSFPIIMAPSDSVM</sequence>
<protein>
    <submittedName>
        <fullName evidence="1">Uncharacterized protein</fullName>
    </submittedName>
</protein>
<accession>A0ABR4Q0P4</accession>
<reference evidence="1 2" key="1">
    <citation type="journal article" date="2022" name="Front. Cell. Infect. Microbiol.">
        <title>The Genomes of Two Strains of Taenia crassiceps the Animal Model for the Study of Human Cysticercosis.</title>
        <authorList>
            <person name="Bobes R.J."/>
            <person name="Estrada K."/>
            <person name="Rios-Valencia D.G."/>
            <person name="Calderon-Gallegos A."/>
            <person name="de la Torre P."/>
            <person name="Carrero J.C."/>
            <person name="Sanchez-Flores A."/>
            <person name="Laclette J.P."/>
        </authorList>
    </citation>
    <scope>NUCLEOTIDE SEQUENCE [LARGE SCALE GENOMIC DNA]</scope>
    <source>
        <strain evidence="1">WFUcys</strain>
    </source>
</reference>
<name>A0ABR4Q0P4_9CEST</name>
<evidence type="ECO:0000313" key="2">
    <source>
        <dbReference type="Proteomes" id="UP001651158"/>
    </source>
</evidence>
<dbReference type="Proteomes" id="UP001651158">
    <property type="component" value="Unassembled WGS sequence"/>
</dbReference>
<gene>
    <name evidence="1" type="ORF">TcWFU_006299</name>
</gene>